<comment type="caution">
    <text evidence="2">The sequence shown here is derived from an EMBL/GenBank/DDBJ whole genome shotgun (WGS) entry which is preliminary data.</text>
</comment>
<dbReference type="PROSITE" id="PS51140">
    <property type="entry name" value="CUE"/>
    <property type="match status" value="1"/>
</dbReference>
<evidence type="ECO:0000313" key="3">
    <source>
        <dbReference type="Proteomes" id="UP000836841"/>
    </source>
</evidence>
<dbReference type="AlphaFoldDB" id="A0AAU9T260"/>
<evidence type="ECO:0000313" key="2">
    <source>
        <dbReference type="EMBL" id="CAH2075746.1"/>
    </source>
</evidence>
<dbReference type="GO" id="GO:0043130">
    <property type="term" value="F:ubiquitin binding"/>
    <property type="evidence" value="ECO:0007669"/>
    <property type="project" value="InterPro"/>
</dbReference>
<sequence length="146" mass="16293">MTETSSSLNPYAAAYIPLSRRAVIGENKNCSLTEKDSDVVSETLWEDQFKNMTLNQSKASQNYIDHGILASELTKGNTFHSSYGSSSQNSSKITEKQIMDDEFDMGLAYLQMKFPGISDNSLYEIYLANSGDLEATIDMLHQLELN</sequence>
<proteinExistence type="predicted"/>
<dbReference type="InterPro" id="IPR003892">
    <property type="entry name" value="CUE"/>
</dbReference>
<dbReference type="PANTHER" id="PTHR37252">
    <property type="entry name" value="POLYADENYLATE-BINDING PROTEIN-INTERACTING PROTEIN 6"/>
    <property type="match status" value="1"/>
</dbReference>
<dbReference type="InterPro" id="IPR038981">
    <property type="entry name" value="CID5/CID6"/>
</dbReference>
<organism evidence="2 3">
    <name type="scientific">Thlaspi arvense</name>
    <name type="common">Field penny-cress</name>
    <dbReference type="NCBI Taxonomy" id="13288"/>
    <lineage>
        <taxon>Eukaryota</taxon>
        <taxon>Viridiplantae</taxon>
        <taxon>Streptophyta</taxon>
        <taxon>Embryophyta</taxon>
        <taxon>Tracheophyta</taxon>
        <taxon>Spermatophyta</taxon>
        <taxon>Magnoliopsida</taxon>
        <taxon>eudicotyledons</taxon>
        <taxon>Gunneridae</taxon>
        <taxon>Pentapetalae</taxon>
        <taxon>rosids</taxon>
        <taxon>malvids</taxon>
        <taxon>Brassicales</taxon>
        <taxon>Brassicaceae</taxon>
        <taxon>Thlaspideae</taxon>
        <taxon>Thlaspi</taxon>
    </lineage>
</organism>
<feature type="domain" description="CUE" evidence="1">
    <location>
        <begin position="102"/>
        <end position="145"/>
    </location>
</feature>
<name>A0AAU9T260_THLAR</name>
<dbReference type="PANTHER" id="PTHR37252:SF3">
    <property type="entry name" value="POLYADENYLATE-BINDING PROTEIN-INTERACTING PROTEIN 6"/>
    <property type="match status" value="1"/>
</dbReference>
<dbReference type="Gene3D" id="1.10.8.10">
    <property type="entry name" value="DNA helicase RuvA subunit, C-terminal domain"/>
    <property type="match status" value="1"/>
</dbReference>
<accession>A0AAU9T260</accession>
<evidence type="ECO:0000259" key="1">
    <source>
        <dbReference type="PROSITE" id="PS51140"/>
    </source>
</evidence>
<keyword evidence="3" id="KW-1185">Reference proteome</keyword>
<dbReference type="EMBL" id="CAJVSB020000878">
    <property type="protein sequence ID" value="CAH2075746.1"/>
    <property type="molecule type" value="Genomic_DNA"/>
</dbReference>
<dbReference type="Proteomes" id="UP000836841">
    <property type="component" value="Unassembled WGS sequence"/>
</dbReference>
<gene>
    <name evidence="2" type="ORF">TAV2_LOCUS22444</name>
</gene>
<protein>
    <recommendedName>
        <fullName evidence="1">CUE domain-containing protein</fullName>
    </recommendedName>
</protein>
<reference evidence="2 3" key="1">
    <citation type="submission" date="2022-03" db="EMBL/GenBank/DDBJ databases">
        <authorList>
            <person name="Nunn A."/>
            <person name="Chopra R."/>
            <person name="Nunn A."/>
            <person name="Contreras Garrido A."/>
        </authorList>
    </citation>
    <scope>NUCLEOTIDE SEQUENCE [LARGE SCALE GENOMIC DNA]</scope>
</reference>